<accession>A0A069QVG2</accession>
<evidence type="ECO:0000313" key="2">
    <source>
        <dbReference type="Proteomes" id="UP000027442"/>
    </source>
</evidence>
<keyword evidence="2" id="KW-1185">Reference proteome</keyword>
<reference evidence="1 2" key="1">
    <citation type="submission" date="2013-08" db="EMBL/GenBank/DDBJ databases">
        <authorList>
            <person name="Weinstock G."/>
            <person name="Sodergren E."/>
            <person name="Wylie T."/>
            <person name="Fulton L."/>
            <person name="Fulton R."/>
            <person name="Fronick C."/>
            <person name="O'Laughlin M."/>
            <person name="Godfrey J."/>
            <person name="Miner T."/>
            <person name="Herter B."/>
            <person name="Appelbaum E."/>
            <person name="Cordes M."/>
            <person name="Lek S."/>
            <person name="Wollam A."/>
            <person name="Pepin K.H."/>
            <person name="Palsikar V.B."/>
            <person name="Mitreva M."/>
            <person name="Wilson R.K."/>
        </authorList>
    </citation>
    <scope>NUCLEOTIDE SEQUENCE [LARGE SCALE GENOMIC DNA]</scope>
    <source>
        <strain evidence="1 2">ATCC 15930</strain>
    </source>
</reference>
<dbReference type="Proteomes" id="UP000027442">
    <property type="component" value="Unassembled WGS sequence"/>
</dbReference>
<dbReference type="AlphaFoldDB" id="A0A069QVG2"/>
<proteinExistence type="predicted"/>
<dbReference type="EMBL" id="JNGW01000011">
    <property type="protein sequence ID" value="KDR53841.1"/>
    <property type="molecule type" value="Genomic_DNA"/>
</dbReference>
<dbReference type="HOGENOM" id="CLU_3220148_0_0_10"/>
<sequence length="44" mass="5077">MKLRQAFYRYIPKSLALDHYSSSTYNLLTCQLINSNGFISAYAL</sequence>
<gene>
    <name evidence="1" type="ORF">HMPREF1991_00065</name>
</gene>
<evidence type="ECO:0000313" key="1">
    <source>
        <dbReference type="EMBL" id="KDR53841.1"/>
    </source>
</evidence>
<name>A0A069QVG2_HOYLO</name>
<protein>
    <submittedName>
        <fullName evidence="1">Uncharacterized protein</fullName>
    </submittedName>
</protein>
<comment type="caution">
    <text evidence="1">The sequence shown here is derived from an EMBL/GenBank/DDBJ whole genome shotgun (WGS) entry which is preliminary data.</text>
</comment>
<organism evidence="1 2">
    <name type="scientific">Hoylesella loescheii DSM 19665 = JCM 12249 = ATCC 15930</name>
    <dbReference type="NCBI Taxonomy" id="1122985"/>
    <lineage>
        <taxon>Bacteria</taxon>
        <taxon>Pseudomonadati</taxon>
        <taxon>Bacteroidota</taxon>
        <taxon>Bacteroidia</taxon>
        <taxon>Bacteroidales</taxon>
        <taxon>Prevotellaceae</taxon>
        <taxon>Hoylesella</taxon>
    </lineage>
</organism>